<dbReference type="InterPro" id="IPR036614">
    <property type="entry name" value="RusA-like_sf"/>
</dbReference>
<dbReference type="SUPFAM" id="SSF103084">
    <property type="entry name" value="Holliday junction resolvase RusA"/>
    <property type="match status" value="1"/>
</dbReference>
<sequence>MHHRAFVVEGEPIAKGSKVSFVHKSGKRVVIDSNQGRVQGYVYAIRVSYRAKYGEEELLCPPIAAKIVFYFTVPKHLRVKLSKKKIDTWKATRPDVDKLIRCVLDSLSGLAFVDDSEIVRVEAEKHVTDGIARTEIELVSLA</sequence>
<comment type="caution">
    <text evidence="1">The sequence shown here is derived from an EMBL/GenBank/DDBJ whole genome shotgun (WGS) entry which is preliminary data.</text>
</comment>
<dbReference type="EMBL" id="CAJNOB010000032">
    <property type="protein sequence ID" value="CAF0700540.1"/>
    <property type="molecule type" value="Genomic_DNA"/>
</dbReference>
<evidence type="ECO:0000313" key="1">
    <source>
        <dbReference type="EMBL" id="CAF0700540.1"/>
    </source>
</evidence>
<dbReference type="GO" id="GO:0000287">
    <property type="term" value="F:magnesium ion binding"/>
    <property type="evidence" value="ECO:0007669"/>
    <property type="project" value="InterPro"/>
</dbReference>
<gene>
    <name evidence="1" type="ORF">MPNT_380006</name>
</gene>
<dbReference type="AlphaFoldDB" id="A0A8J2FWP6"/>
<reference evidence="1" key="1">
    <citation type="submission" date="2021-02" db="EMBL/GenBank/DDBJ databases">
        <authorList>
            <person name="Cremers G."/>
            <person name="Picone N."/>
        </authorList>
    </citation>
    <scope>NUCLEOTIDE SEQUENCE</scope>
    <source>
        <strain evidence="1">PQ17</strain>
    </source>
</reference>
<name>A0A8J2FWP6_9BACT</name>
<dbReference type="Pfam" id="PF05866">
    <property type="entry name" value="RusA"/>
    <property type="match status" value="1"/>
</dbReference>
<dbReference type="InterPro" id="IPR008822">
    <property type="entry name" value="Endonuclease_RusA-like"/>
</dbReference>
<dbReference type="RefSeq" id="WP_174583431.1">
    <property type="nucleotide sequence ID" value="NZ_CAJNOB010000032.1"/>
</dbReference>
<keyword evidence="2" id="KW-1185">Reference proteome</keyword>
<organism evidence="1 2">
    <name type="scientific">Candidatus Methylacidithermus pantelleriae</name>
    <dbReference type="NCBI Taxonomy" id="2744239"/>
    <lineage>
        <taxon>Bacteria</taxon>
        <taxon>Pseudomonadati</taxon>
        <taxon>Verrucomicrobiota</taxon>
        <taxon>Methylacidiphilae</taxon>
        <taxon>Methylacidiphilales</taxon>
        <taxon>Methylacidiphilaceae</taxon>
        <taxon>Candidatus Methylacidithermus</taxon>
    </lineage>
</organism>
<accession>A0A8J2FWP6</accession>
<evidence type="ECO:0000313" key="2">
    <source>
        <dbReference type="Proteomes" id="UP000663859"/>
    </source>
</evidence>
<dbReference type="GO" id="GO:0006281">
    <property type="term" value="P:DNA repair"/>
    <property type="evidence" value="ECO:0007669"/>
    <property type="project" value="InterPro"/>
</dbReference>
<protein>
    <submittedName>
        <fullName evidence="1">Putative Crossover junction endodeoxyribonuclease RusA</fullName>
    </submittedName>
</protein>
<proteinExistence type="predicted"/>
<dbReference type="Proteomes" id="UP000663859">
    <property type="component" value="Unassembled WGS sequence"/>
</dbReference>
<dbReference type="Gene3D" id="3.30.1330.70">
    <property type="entry name" value="Holliday junction resolvase RusA"/>
    <property type="match status" value="1"/>
</dbReference>
<dbReference type="GO" id="GO:0006310">
    <property type="term" value="P:DNA recombination"/>
    <property type="evidence" value="ECO:0007669"/>
    <property type="project" value="InterPro"/>
</dbReference>